<dbReference type="Gene3D" id="1.20.1560.10">
    <property type="entry name" value="ABC transporter type 1, transmembrane domain"/>
    <property type="match status" value="1"/>
</dbReference>
<evidence type="ECO:0000256" key="1">
    <source>
        <dbReference type="ARBA" id="ARBA00004651"/>
    </source>
</evidence>
<dbReference type="InterPro" id="IPR003439">
    <property type="entry name" value="ABC_transporter-like_ATP-bd"/>
</dbReference>
<dbReference type="PROSITE" id="PS50893">
    <property type="entry name" value="ABC_TRANSPORTER_2"/>
    <property type="match status" value="1"/>
</dbReference>
<organism evidence="10 11">
    <name type="scientific">Kribbella orskensis</name>
    <dbReference type="NCBI Taxonomy" id="2512216"/>
    <lineage>
        <taxon>Bacteria</taxon>
        <taxon>Bacillati</taxon>
        <taxon>Actinomycetota</taxon>
        <taxon>Actinomycetes</taxon>
        <taxon>Propionibacteriales</taxon>
        <taxon>Kribbellaceae</taxon>
        <taxon>Kribbella</taxon>
    </lineage>
</organism>
<dbReference type="InterPro" id="IPR036640">
    <property type="entry name" value="ABC1_TM_sf"/>
</dbReference>
<dbReference type="SUPFAM" id="SSF90123">
    <property type="entry name" value="ABC transporter transmembrane region"/>
    <property type="match status" value="1"/>
</dbReference>
<evidence type="ECO:0000256" key="6">
    <source>
        <dbReference type="ARBA" id="ARBA00023136"/>
    </source>
</evidence>
<dbReference type="Pfam" id="PF00005">
    <property type="entry name" value="ABC_tran"/>
    <property type="match status" value="1"/>
</dbReference>
<dbReference type="InterPro" id="IPR027417">
    <property type="entry name" value="P-loop_NTPase"/>
</dbReference>
<feature type="transmembrane region" description="Helical" evidence="8">
    <location>
        <begin position="88"/>
        <end position="105"/>
    </location>
</feature>
<proteinExistence type="predicted"/>
<gene>
    <name evidence="10" type="ORF">EV644_11896</name>
</gene>
<keyword evidence="2 8" id="KW-0812">Transmembrane</keyword>
<keyword evidence="11" id="KW-1185">Reference proteome</keyword>
<feature type="transmembrane region" description="Helical" evidence="8">
    <location>
        <begin position="181"/>
        <end position="203"/>
    </location>
</feature>
<evidence type="ECO:0000313" key="11">
    <source>
        <dbReference type="Proteomes" id="UP000295818"/>
    </source>
</evidence>
<comment type="caution">
    <text evidence="10">The sequence shown here is derived from an EMBL/GenBank/DDBJ whole genome shotgun (WGS) entry which is preliminary data.</text>
</comment>
<dbReference type="Gene3D" id="3.40.50.300">
    <property type="entry name" value="P-loop containing nucleotide triphosphate hydrolases"/>
    <property type="match status" value="1"/>
</dbReference>
<dbReference type="PANTHER" id="PTHR24221">
    <property type="entry name" value="ATP-BINDING CASSETTE SUB-FAMILY B"/>
    <property type="match status" value="1"/>
</dbReference>
<evidence type="ECO:0000313" key="10">
    <source>
        <dbReference type="EMBL" id="TCO15552.1"/>
    </source>
</evidence>
<dbReference type="PROSITE" id="PS00211">
    <property type="entry name" value="ABC_TRANSPORTER_1"/>
    <property type="match status" value="1"/>
</dbReference>
<dbReference type="EMBL" id="SLWM01000018">
    <property type="protein sequence ID" value="TCO15552.1"/>
    <property type="molecule type" value="Genomic_DNA"/>
</dbReference>
<evidence type="ECO:0000256" key="7">
    <source>
        <dbReference type="SAM" id="MobiDB-lite"/>
    </source>
</evidence>
<keyword evidence="6 8" id="KW-0472">Membrane</keyword>
<evidence type="ECO:0000259" key="9">
    <source>
        <dbReference type="PROSITE" id="PS50893"/>
    </source>
</evidence>
<comment type="subcellular location">
    <subcellularLocation>
        <location evidence="1">Cell membrane</location>
        <topology evidence="1">Multi-pass membrane protein</topology>
    </subcellularLocation>
</comment>
<keyword evidence="3" id="KW-0547">Nucleotide-binding</keyword>
<feature type="domain" description="ABC transporter" evidence="9">
    <location>
        <begin position="367"/>
        <end position="612"/>
    </location>
</feature>
<feature type="transmembrane region" description="Helical" evidence="8">
    <location>
        <begin position="271"/>
        <end position="295"/>
    </location>
</feature>
<sequence length="618" mass="68233">MTSSEPDELTAEPTTEQTSGSTSGPDPDRMPKALPAMWRLCKLGYQHEPGLLVFAFSMTLLAAIPDALLALLLKILADGLLEEDRSKVILATAGMATSVTATWLLRTVSTRVSRRFRDRVTIALEAHVARLQASVSTIEHHERRDYLDRLSVLRKQVFVLDHMYMSLFSTCGWILRLGVTIALLVSIDPILALLVVFALPTVLTSAWRPGIERVTEERHASYSRLADHLFRTATTAAAGKEVRVTGIGPDLVIRRRSEWERWYRPIAKVRWISAAWHALAWAIFSAAYVGAVVLVAVGLDGSVGDVLLILAAGARLSAYVGATVGEIGFLRGIWLDGSRRLVWLENYAEAFNAQADIDVPERLDDGIRLEHVSFAYPGTDRLVLDDVSVHLPAGRVIAVVGENGAGKSTLVKLLAKMYEPTSGRVLVDGRPLSRMRTDNWRDRLAGAFQDFFRFEFRAQHSVGVGDLPRFDQESAVSTAVGRAGAEDVVDRLPDGLETQLGPTWPDGAEVSFGQWQKLALARGFMRDRPLLLVLDEPTAALDAETEHELFERYAETARDNTDGRITILISHRFSTVRMADLIVVLDGSRLVESGSHEDLLARNGQYAALYRIQADAYS</sequence>
<protein>
    <submittedName>
        <fullName evidence="10">ATP-binding cassette subfamily B protein</fullName>
    </submittedName>
</protein>
<name>A0ABY2BC52_9ACTN</name>
<dbReference type="InterPro" id="IPR017871">
    <property type="entry name" value="ABC_transporter-like_CS"/>
</dbReference>
<dbReference type="GO" id="GO:0005524">
    <property type="term" value="F:ATP binding"/>
    <property type="evidence" value="ECO:0007669"/>
    <property type="project" value="UniProtKB-KW"/>
</dbReference>
<dbReference type="InterPro" id="IPR039421">
    <property type="entry name" value="Type_1_exporter"/>
</dbReference>
<dbReference type="RefSeq" id="WP_241999122.1">
    <property type="nucleotide sequence ID" value="NZ_SLWM01000018.1"/>
</dbReference>
<evidence type="ECO:0000256" key="3">
    <source>
        <dbReference type="ARBA" id="ARBA00022741"/>
    </source>
</evidence>
<feature type="region of interest" description="Disordered" evidence="7">
    <location>
        <begin position="1"/>
        <end position="29"/>
    </location>
</feature>
<feature type="transmembrane region" description="Helical" evidence="8">
    <location>
        <begin position="307"/>
        <end position="330"/>
    </location>
</feature>
<dbReference type="PANTHER" id="PTHR24221:SF646">
    <property type="entry name" value="HAEMOLYSIN SECRETION ATP-BINDING PROTEIN"/>
    <property type="match status" value="1"/>
</dbReference>
<evidence type="ECO:0000256" key="4">
    <source>
        <dbReference type="ARBA" id="ARBA00022840"/>
    </source>
</evidence>
<evidence type="ECO:0000256" key="5">
    <source>
        <dbReference type="ARBA" id="ARBA00022989"/>
    </source>
</evidence>
<accession>A0ABY2BC52</accession>
<dbReference type="SMART" id="SM00382">
    <property type="entry name" value="AAA"/>
    <property type="match status" value="1"/>
</dbReference>
<dbReference type="SUPFAM" id="SSF52540">
    <property type="entry name" value="P-loop containing nucleoside triphosphate hydrolases"/>
    <property type="match status" value="1"/>
</dbReference>
<reference evidence="10 11" key="1">
    <citation type="journal article" date="2015" name="Stand. Genomic Sci.">
        <title>Genomic Encyclopedia of Bacterial and Archaeal Type Strains, Phase III: the genomes of soil and plant-associated and newly described type strains.</title>
        <authorList>
            <person name="Whitman W.B."/>
            <person name="Woyke T."/>
            <person name="Klenk H.P."/>
            <person name="Zhou Y."/>
            <person name="Lilburn T.G."/>
            <person name="Beck B.J."/>
            <person name="De Vos P."/>
            <person name="Vandamme P."/>
            <person name="Eisen J.A."/>
            <person name="Garrity G."/>
            <person name="Hugenholtz P."/>
            <person name="Kyrpides N.C."/>
        </authorList>
    </citation>
    <scope>NUCLEOTIDE SEQUENCE [LARGE SCALE GENOMIC DNA]</scope>
    <source>
        <strain evidence="10 11">VKM Ac-2538</strain>
    </source>
</reference>
<keyword evidence="5 8" id="KW-1133">Transmembrane helix</keyword>
<evidence type="ECO:0000256" key="2">
    <source>
        <dbReference type="ARBA" id="ARBA00022692"/>
    </source>
</evidence>
<keyword evidence="4 10" id="KW-0067">ATP-binding</keyword>
<dbReference type="Proteomes" id="UP000295818">
    <property type="component" value="Unassembled WGS sequence"/>
</dbReference>
<feature type="compositionally biased region" description="Acidic residues" evidence="7">
    <location>
        <begin position="1"/>
        <end position="10"/>
    </location>
</feature>
<evidence type="ECO:0000256" key="8">
    <source>
        <dbReference type="SAM" id="Phobius"/>
    </source>
</evidence>
<feature type="compositionally biased region" description="Polar residues" evidence="7">
    <location>
        <begin position="12"/>
        <end position="24"/>
    </location>
</feature>
<feature type="transmembrane region" description="Helical" evidence="8">
    <location>
        <begin position="51"/>
        <end position="76"/>
    </location>
</feature>
<dbReference type="InterPro" id="IPR003593">
    <property type="entry name" value="AAA+_ATPase"/>
</dbReference>